<dbReference type="PANTHER" id="PTHR37297:SF1">
    <property type="entry name" value="PROTEIN NRDI"/>
    <property type="match status" value="1"/>
</dbReference>
<dbReference type="Pfam" id="PF07972">
    <property type="entry name" value="Flavodoxin_NdrI"/>
    <property type="match status" value="1"/>
</dbReference>
<dbReference type="PIRSF" id="PIRSF005087">
    <property type="entry name" value="NrdI"/>
    <property type="match status" value="1"/>
</dbReference>
<evidence type="ECO:0000313" key="5">
    <source>
        <dbReference type="Proteomes" id="UP001159179"/>
    </source>
</evidence>
<dbReference type="EMBL" id="JAROYP010000001">
    <property type="protein sequence ID" value="MDH5159854.1"/>
    <property type="molecule type" value="Genomic_DNA"/>
</dbReference>
<dbReference type="RefSeq" id="WP_280615692.1">
    <property type="nucleotide sequence ID" value="NZ_JAROYP010000001.1"/>
</dbReference>
<evidence type="ECO:0000256" key="1">
    <source>
        <dbReference type="ARBA" id="ARBA00003999"/>
    </source>
</evidence>
<dbReference type="InterPro" id="IPR020852">
    <property type="entry name" value="RNR_Ib_NrdI_bac"/>
</dbReference>
<dbReference type="GO" id="GO:0010181">
    <property type="term" value="F:FMN binding"/>
    <property type="evidence" value="ECO:0007669"/>
    <property type="project" value="InterPro"/>
</dbReference>
<dbReference type="AlphaFoldDB" id="A0AAW6SSB0"/>
<dbReference type="InterPro" id="IPR029039">
    <property type="entry name" value="Flavoprotein-like_sf"/>
</dbReference>
<gene>
    <name evidence="3 4" type="primary">nrdI</name>
    <name evidence="4" type="ORF">P5X88_02835</name>
</gene>
<dbReference type="HAMAP" id="MF_00128">
    <property type="entry name" value="NrdI"/>
    <property type="match status" value="1"/>
</dbReference>
<dbReference type="PANTHER" id="PTHR37297">
    <property type="entry name" value="PROTEIN NRDI"/>
    <property type="match status" value="1"/>
</dbReference>
<sequence>MIYYASLTGNVRRFIAKVGLPAEEIREGLIVTEPFVLVTYTIGFGDVPASVDRFLDENGHLLHGVAVSGNRNWGANFSKAGDIIASKYGVPLLLKFELSGTQNDVNTFKERVVQCDI</sequence>
<proteinExistence type="inferred from homology"/>
<comment type="similarity">
    <text evidence="2 3">Belongs to the NrdI family.</text>
</comment>
<organism evidence="4 5">
    <name type="scientific">Heyndrickxia oleronia</name>
    <dbReference type="NCBI Taxonomy" id="38875"/>
    <lineage>
        <taxon>Bacteria</taxon>
        <taxon>Bacillati</taxon>
        <taxon>Bacillota</taxon>
        <taxon>Bacilli</taxon>
        <taxon>Bacillales</taxon>
        <taxon>Bacillaceae</taxon>
        <taxon>Heyndrickxia</taxon>
    </lineage>
</organism>
<name>A0AAW6SSB0_9BACI</name>
<comment type="function">
    <text evidence="1 3">Probably involved in ribonucleotide reductase function.</text>
</comment>
<dbReference type="InterPro" id="IPR004465">
    <property type="entry name" value="RNR_NrdI"/>
</dbReference>
<evidence type="ECO:0000256" key="2">
    <source>
        <dbReference type="ARBA" id="ARBA00009942"/>
    </source>
</evidence>
<evidence type="ECO:0000256" key="3">
    <source>
        <dbReference type="HAMAP-Rule" id="MF_00128"/>
    </source>
</evidence>
<protein>
    <recommendedName>
        <fullName evidence="3">Protein NrdI</fullName>
    </recommendedName>
</protein>
<comment type="caution">
    <text evidence="4">The sequence shown here is derived from an EMBL/GenBank/DDBJ whole genome shotgun (WGS) entry which is preliminary data.</text>
</comment>
<evidence type="ECO:0000313" key="4">
    <source>
        <dbReference type="EMBL" id="MDH5159854.1"/>
    </source>
</evidence>
<dbReference type="SUPFAM" id="SSF52218">
    <property type="entry name" value="Flavoproteins"/>
    <property type="match status" value="1"/>
</dbReference>
<dbReference type="Gene3D" id="3.40.50.360">
    <property type="match status" value="1"/>
</dbReference>
<accession>A0AAW6SSB0</accession>
<dbReference type="Proteomes" id="UP001159179">
    <property type="component" value="Unassembled WGS sequence"/>
</dbReference>
<dbReference type="NCBIfam" id="TIGR00333">
    <property type="entry name" value="nrdI"/>
    <property type="match status" value="1"/>
</dbReference>
<reference evidence="4" key="1">
    <citation type="submission" date="2023-03" db="EMBL/GenBank/DDBJ databases">
        <title>Bacterial isolates from washroom surfaces on a university campus.</title>
        <authorList>
            <person name="Holman D.B."/>
            <person name="Gzyl K.E."/>
            <person name="Taheri A.E."/>
        </authorList>
    </citation>
    <scope>NUCLEOTIDE SEQUENCE</scope>
    <source>
        <strain evidence="4">RD03</strain>
    </source>
</reference>